<dbReference type="AlphaFoldDB" id="A0A7M7QFY2"/>
<protein>
    <submittedName>
        <fullName evidence="1">Uncharacterized protein</fullName>
    </submittedName>
</protein>
<keyword evidence="2" id="KW-1185">Reference proteome</keyword>
<proteinExistence type="predicted"/>
<evidence type="ECO:0000313" key="2">
    <source>
        <dbReference type="Proteomes" id="UP000002358"/>
    </source>
</evidence>
<organism evidence="1 2">
    <name type="scientific">Nasonia vitripennis</name>
    <name type="common">Parasitic wasp</name>
    <dbReference type="NCBI Taxonomy" id="7425"/>
    <lineage>
        <taxon>Eukaryota</taxon>
        <taxon>Metazoa</taxon>
        <taxon>Ecdysozoa</taxon>
        <taxon>Arthropoda</taxon>
        <taxon>Hexapoda</taxon>
        <taxon>Insecta</taxon>
        <taxon>Pterygota</taxon>
        <taxon>Neoptera</taxon>
        <taxon>Endopterygota</taxon>
        <taxon>Hymenoptera</taxon>
        <taxon>Apocrita</taxon>
        <taxon>Proctotrupomorpha</taxon>
        <taxon>Chalcidoidea</taxon>
        <taxon>Pteromalidae</taxon>
        <taxon>Pteromalinae</taxon>
        <taxon>Nasonia</taxon>
    </lineage>
</organism>
<dbReference type="EnsemblMetazoa" id="XM_031930204">
    <property type="protein sequence ID" value="XP_031786064"/>
    <property type="gene ID" value="LOC116417395"/>
</dbReference>
<name>A0A7M7QFY2_NASVI</name>
<sequence length="103" mass="12516">MRSWVTDNKVRQRTVLHSAKMFKLVMFTVQEPKAMERITKTIIGNLMHLDTMQKIYRYSRNKKPNVMEHCNTWGFPKMFEDFRHKPIILVSLELWEVMPQYIK</sequence>
<dbReference type="Proteomes" id="UP000002358">
    <property type="component" value="Unassembled WGS sequence"/>
</dbReference>
<reference evidence="1" key="1">
    <citation type="submission" date="2021-01" db="UniProtKB">
        <authorList>
            <consortium name="EnsemblMetazoa"/>
        </authorList>
    </citation>
    <scope>IDENTIFICATION</scope>
</reference>
<dbReference type="RefSeq" id="XP_031786064.1">
    <property type="nucleotide sequence ID" value="XM_031930204.1"/>
</dbReference>
<dbReference type="KEGG" id="nvi:116417395"/>
<accession>A0A7M7QFY2</accession>
<evidence type="ECO:0000313" key="1">
    <source>
        <dbReference type="EnsemblMetazoa" id="XP_031786064"/>
    </source>
</evidence>
<dbReference type="GeneID" id="116417395"/>
<dbReference type="InParanoid" id="A0A7M7QFY2"/>